<gene>
    <name evidence="2" type="primary">LOC111598624</name>
</gene>
<dbReference type="KEGG" id="dhe:111598624"/>
<evidence type="ECO:0000313" key="1">
    <source>
        <dbReference type="Proteomes" id="UP000504633"/>
    </source>
</evidence>
<organism evidence="1 2">
    <name type="scientific">Drosophila hydei</name>
    <name type="common">Fruit fly</name>
    <dbReference type="NCBI Taxonomy" id="7224"/>
    <lineage>
        <taxon>Eukaryota</taxon>
        <taxon>Metazoa</taxon>
        <taxon>Ecdysozoa</taxon>
        <taxon>Arthropoda</taxon>
        <taxon>Hexapoda</taxon>
        <taxon>Insecta</taxon>
        <taxon>Pterygota</taxon>
        <taxon>Neoptera</taxon>
        <taxon>Endopterygota</taxon>
        <taxon>Diptera</taxon>
        <taxon>Brachycera</taxon>
        <taxon>Muscomorpha</taxon>
        <taxon>Ephydroidea</taxon>
        <taxon>Drosophilidae</taxon>
        <taxon>Drosophila</taxon>
    </lineage>
</organism>
<evidence type="ECO:0000313" key="2">
    <source>
        <dbReference type="RefSeq" id="XP_023169725.1"/>
    </source>
</evidence>
<dbReference type="AlphaFoldDB" id="A0A6J1LZX5"/>
<keyword evidence="1" id="KW-1185">Reference proteome</keyword>
<sequence>MLSGLLGQVGVADWQATSAFPFDGKPLLIKVIASGKWQQQLARCTLELAFNRKPLTTCCRIQAVDSSLCVVMELSAASPSRRFFVQNRPRSNSFAVIGSESSGSTSGQRVSTRNINYAGIHTYNMDACSIYIYEFIHPSMFICV</sequence>
<accession>A0A6J1LZX5</accession>
<dbReference type="GeneID" id="111598624"/>
<name>A0A6J1LZX5_DROHY</name>
<protein>
    <submittedName>
        <fullName evidence="2">Uncharacterized protein LOC111598624</fullName>
    </submittedName>
</protein>
<dbReference type="RefSeq" id="XP_023169725.1">
    <property type="nucleotide sequence ID" value="XM_023313957.1"/>
</dbReference>
<proteinExistence type="predicted"/>
<reference evidence="2" key="1">
    <citation type="submission" date="2025-08" db="UniProtKB">
        <authorList>
            <consortium name="RefSeq"/>
        </authorList>
    </citation>
    <scope>IDENTIFICATION</scope>
    <source>
        <strain evidence="2">15085-1641.00</strain>
        <tissue evidence="2">Whole body</tissue>
    </source>
</reference>
<dbReference type="Proteomes" id="UP000504633">
    <property type="component" value="Unplaced"/>
</dbReference>